<organism evidence="2 3">
    <name type="scientific">Paenibacillus phytohabitans</name>
    <dbReference type="NCBI Taxonomy" id="2654978"/>
    <lineage>
        <taxon>Bacteria</taxon>
        <taxon>Bacillati</taxon>
        <taxon>Bacillota</taxon>
        <taxon>Bacilli</taxon>
        <taxon>Bacillales</taxon>
        <taxon>Paenibacillaceae</taxon>
        <taxon>Paenibacillus</taxon>
    </lineage>
</organism>
<sequence length="172" mass="19398">MKTTLTVRKLSIDEADKVYALMCRVTKLPSSQYYSPSDIDYYKSRIEDYGAIFGAFCNNELVAYAVLDFPGIGSDNFGTLTGAGIPQNELLRVALMAGCIVEPGYRGQGIQIELCKEREKYAKSLGCLHLYSTIHPLNNYSLQNVLESGFKIIFENVKLDWGVRNILYKRIF</sequence>
<dbReference type="SUPFAM" id="SSF55729">
    <property type="entry name" value="Acyl-CoA N-acyltransferases (Nat)"/>
    <property type="match status" value="1"/>
</dbReference>
<dbReference type="RefSeq" id="WP_171718383.1">
    <property type="nucleotide sequence ID" value="NZ_WHOB01000058.1"/>
</dbReference>
<protein>
    <submittedName>
        <fullName evidence="2">GNAT family N-acetyltransferase</fullName>
    </submittedName>
</protein>
<gene>
    <name evidence="2" type="ORF">GC101_18150</name>
</gene>
<dbReference type="CDD" id="cd04301">
    <property type="entry name" value="NAT_SF"/>
    <property type="match status" value="1"/>
</dbReference>
<dbReference type="Pfam" id="PF00583">
    <property type="entry name" value="Acetyltransf_1"/>
    <property type="match status" value="1"/>
</dbReference>
<evidence type="ECO:0000313" key="3">
    <source>
        <dbReference type="Proteomes" id="UP000596857"/>
    </source>
</evidence>
<dbReference type="Gene3D" id="3.40.630.30">
    <property type="match status" value="1"/>
</dbReference>
<dbReference type="PROSITE" id="PS51186">
    <property type="entry name" value="GNAT"/>
    <property type="match status" value="1"/>
</dbReference>
<dbReference type="InterPro" id="IPR000182">
    <property type="entry name" value="GNAT_dom"/>
</dbReference>
<accession>A0ABX1YIY8</accession>
<comment type="caution">
    <text evidence="2">The sequence shown here is derived from an EMBL/GenBank/DDBJ whole genome shotgun (WGS) entry which is preliminary data.</text>
</comment>
<keyword evidence="3" id="KW-1185">Reference proteome</keyword>
<dbReference type="EMBL" id="WHOB01000058">
    <property type="protein sequence ID" value="NOU80786.1"/>
    <property type="molecule type" value="Genomic_DNA"/>
</dbReference>
<name>A0ABX1YIY8_9BACL</name>
<evidence type="ECO:0000313" key="2">
    <source>
        <dbReference type="EMBL" id="NOU80786.1"/>
    </source>
</evidence>
<dbReference type="Proteomes" id="UP000596857">
    <property type="component" value="Unassembled WGS sequence"/>
</dbReference>
<feature type="domain" description="N-acetyltransferase" evidence="1">
    <location>
        <begin position="5"/>
        <end position="170"/>
    </location>
</feature>
<dbReference type="InterPro" id="IPR016181">
    <property type="entry name" value="Acyl_CoA_acyltransferase"/>
</dbReference>
<evidence type="ECO:0000259" key="1">
    <source>
        <dbReference type="PROSITE" id="PS51186"/>
    </source>
</evidence>
<proteinExistence type="predicted"/>
<reference evidence="2 3" key="1">
    <citation type="submission" date="2019-10" db="EMBL/GenBank/DDBJ databases">
        <title>Description of Paenibacillus terricola sp. nov.</title>
        <authorList>
            <person name="Carlier A."/>
            <person name="Qi S."/>
        </authorList>
    </citation>
    <scope>NUCLEOTIDE SEQUENCE [LARGE SCALE GENOMIC DNA]</scope>
    <source>
        <strain evidence="2 3">LMG 31459</strain>
    </source>
</reference>